<sequence length="68" mass="7131">MGGRLNSTDLMCIVPQHAGVKNGRSLQGKLADGTVVEVEIGASFFTDPIADTSVCIARKVDKSILELG</sequence>
<dbReference type="EMBL" id="BMAU01021106">
    <property type="protein sequence ID" value="GFX90976.1"/>
    <property type="molecule type" value="Genomic_DNA"/>
</dbReference>
<reference evidence="1" key="1">
    <citation type="submission" date="2020-08" db="EMBL/GenBank/DDBJ databases">
        <title>Multicomponent nature underlies the extraordinary mechanical properties of spider dragline silk.</title>
        <authorList>
            <person name="Kono N."/>
            <person name="Nakamura H."/>
            <person name="Mori M."/>
            <person name="Yoshida Y."/>
            <person name="Ohtoshi R."/>
            <person name="Malay A.D."/>
            <person name="Moran D.A.P."/>
            <person name="Tomita M."/>
            <person name="Numata K."/>
            <person name="Arakawa K."/>
        </authorList>
    </citation>
    <scope>NUCLEOTIDE SEQUENCE</scope>
</reference>
<protein>
    <submittedName>
        <fullName evidence="1">Uncharacterized protein</fullName>
    </submittedName>
</protein>
<organism evidence="1 2">
    <name type="scientific">Trichonephila clavipes</name>
    <name type="common">Golden silk orbweaver</name>
    <name type="synonym">Nephila clavipes</name>
    <dbReference type="NCBI Taxonomy" id="2585209"/>
    <lineage>
        <taxon>Eukaryota</taxon>
        <taxon>Metazoa</taxon>
        <taxon>Ecdysozoa</taxon>
        <taxon>Arthropoda</taxon>
        <taxon>Chelicerata</taxon>
        <taxon>Arachnida</taxon>
        <taxon>Araneae</taxon>
        <taxon>Araneomorphae</taxon>
        <taxon>Entelegynae</taxon>
        <taxon>Araneoidea</taxon>
        <taxon>Nephilidae</taxon>
        <taxon>Trichonephila</taxon>
    </lineage>
</organism>
<feature type="non-terminal residue" evidence="1">
    <location>
        <position position="1"/>
    </location>
</feature>
<proteinExistence type="predicted"/>
<keyword evidence="2" id="KW-1185">Reference proteome</keyword>
<dbReference type="Proteomes" id="UP000887159">
    <property type="component" value="Unassembled WGS sequence"/>
</dbReference>
<accession>A0A8X6USL7</accession>
<gene>
    <name evidence="1" type="ORF">TNCV_197541</name>
</gene>
<comment type="caution">
    <text evidence="1">The sequence shown here is derived from an EMBL/GenBank/DDBJ whole genome shotgun (WGS) entry which is preliminary data.</text>
</comment>
<evidence type="ECO:0000313" key="1">
    <source>
        <dbReference type="EMBL" id="GFX90976.1"/>
    </source>
</evidence>
<dbReference type="AlphaFoldDB" id="A0A8X6USL7"/>
<name>A0A8X6USL7_TRICX</name>
<evidence type="ECO:0000313" key="2">
    <source>
        <dbReference type="Proteomes" id="UP000887159"/>
    </source>
</evidence>